<keyword evidence="13" id="KW-0865">Zymogen</keyword>
<dbReference type="OrthoDB" id="409122at2759"/>
<comment type="subcellular location">
    <subcellularLocation>
        <location evidence="3">Secreted</location>
        <location evidence="3">Extracellular space</location>
    </subcellularLocation>
</comment>
<dbReference type="CDD" id="cd04056">
    <property type="entry name" value="Peptidases_S53"/>
    <property type="match status" value="1"/>
</dbReference>
<dbReference type="GO" id="GO:0046872">
    <property type="term" value="F:metal ion binding"/>
    <property type="evidence" value="ECO:0007669"/>
    <property type="project" value="UniProtKB-UniRule"/>
</dbReference>
<feature type="binding site" evidence="15">
    <location>
        <position position="565"/>
    </location>
    <ligand>
        <name>Ca(2+)</name>
        <dbReference type="ChEBI" id="CHEBI:29108"/>
    </ligand>
</feature>
<dbReference type="InterPro" id="IPR036852">
    <property type="entry name" value="Peptidase_S8/S53_dom_sf"/>
</dbReference>
<proteinExistence type="predicted"/>
<evidence type="ECO:0000256" key="6">
    <source>
        <dbReference type="ARBA" id="ARBA00022670"/>
    </source>
</evidence>
<evidence type="ECO:0000256" key="8">
    <source>
        <dbReference type="ARBA" id="ARBA00022729"/>
    </source>
</evidence>
<dbReference type="EC" id="3.4.14.10" evidence="4"/>
<evidence type="ECO:0000256" key="2">
    <source>
        <dbReference type="ARBA" id="ARBA00002451"/>
    </source>
</evidence>
<evidence type="ECO:0000256" key="1">
    <source>
        <dbReference type="ARBA" id="ARBA00001910"/>
    </source>
</evidence>
<keyword evidence="14" id="KW-0325">Glycoprotein</keyword>
<dbReference type="InterPro" id="IPR023828">
    <property type="entry name" value="Peptidase_S8_Ser-AS"/>
</dbReference>
<keyword evidence="9 15" id="KW-0378">Hydrolase</keyword>
<dbReference type="InterPro" id="IPR030400">
    <property type="entry name" value="Sedolisin_dom"/>
</dbReference>
<feature type="binding site" evidence="15">
    <location>
        <position position="586"/>
    </location>
    <ligand>
        <name>Ca(2+)</name>
        <dbReference type="ChEBI" id="CHEBI:29108"/>
    </ligand>
</feature>
<evidence type="ECO:0000256" key="13">
    <source>
        <dbReference type="ARBA" id="ARBA00023145"/>
    </source>
</evidence>
<dbReference type="PROSITE" id="PS51695">
    <property type="entry name" value="SEDOLISIN"/>
    <property type="match status" value="1"/>
</dbReference>
<evidence type="ECO:0000256" key="12">
    <source>
        <dbReference type="ARBA" id="ARBA00023026"/>
    </source>
</evidence>
<dbReference type="PROSITE" id="PS00138">
    <property type="entry name" value="SUBTILASE_SER"/>
    <property type="match status" value="1"/>
</dbReference>
<evidence type="ECO:0000256" key="9">
    <source>
        <dbReference type="ARBA" id="ARBA00022801"/>
    </source>
</evidence>
<evidence type="ECO:0000259" key="16">
    <source>
        <dbReference type="PROSITE" id="PS51695"/>
    </source>
</evidence>
<organism evidence="17 18">
    <name type="scientific">Exidia glandulosa HHB12029</name>
    <dbReference type="NCBI Taxonomy" id="1314781"/>
    <lineage>
        <taxon>Eukaryota</taxon>
        <taxon>Fungi</taxon>
        <taxon>Dikarya</taxon>
        <taxon>Basidiomycota</taxon>
        <taxon>Agaricomycotina</taxon>
        <taxon>Agaricomycetes</taxon>
        <taxon>Auriculariales</taxon>
        <taxon>Exidiaceae</taxon>
        <taxon>Exidia</taxon>
    </lineage>
</organism>
<evidence type="ECO:0000256" key="10">
    <source>
        <dbReference type="ARBA" id="ARBA00022825"/>
    </source>
</evidence>
<sequence length="606" mass="65075">MCAMEYIRKTRAIGFVVVTMLLLRFAALLAAVSDSFALPSPRSLELAVKETFNAPRGWTKRSRAPAEHRISLRIGLAQGDFRALESALYDVSDPRSARYGQHLSKEAVEALVAPRPEAVNFVEEWLEAHACTDYSFSSAKDWVKLDVSVEQAERMLDTEFHVWQHADGREPIVRTTHYSLPVHLHEHVDVVQPTTLFAQLGAQRRPIIFEPETQLVDLATPAASCNTTITLQCLADLYNFTGYVPQAADLGNGIGITGYLEEHATDSDLQAFFAALKPEAVGFTFDTILVNNGTNPQGPTDGTGEASLDVQYAFGIAWPTPATFWSTGGRPPFNPDLGTPTNTNEPYLDWLESILALDSPPFSISTSYGEDEQTVPESFARRICADFAQLGARGVSLMFSSGDGGVGDGDANPATQTCITNDGLNTTKFMPGFPGSCPFVTAVGGTHFVPEVAVGFSGGGFSDYFERPAYQDEIVSAFLDTIPETTYAGLFNRSGRAIPDVSAQASRFAVFVDGRQRSISGTSASSPAFAGVVGLLNDVRIAAGKPPLGFLNPFLYSIGLAGFNDITSGNAPGCGTPGFNATSGWDPVTGFGTPDFAKLKELVLQI</sequence>
<comment type="function">
    <text evidence="2">Secreted tripeptidyl-peptidase which degrades proteins at acidic pHs and is involved in virulence.</text>
</comment>
<keyword evidence="7 15" id="KW-0479">Metal-binding</keyword>
<dbReference type="PANTHER" id="PTHR14218">
    <property type="entry name" value="PROTEASE S8 TRIPEPTIDYL PEPTIDASE I CLN2"/>
    <property type="match status" value="1"/>
</dbReference>
<keyword evidence="18" id="KW-1185">Reference proteome</keyword>
<name>A0A166BVR9_EXIGL</name>
<feature type="active site" description="Charge relay system" evidence="15">
    <location>
        <position position="309"/>
    </location>
</feature>
<dbReference type="FunFam" id="3.40.50.200:FF:000015">
    <property type="entry name" value="Tripeptidyl peptidase A"/>
    <property type="match status" value="1"/>
</dbReference>
<evidence type="ECO:0000313" key="18">
    <source>
        <dbReference type="Proteomes" id="UP000077266"/>
    </source>
</evidence>
<dbReference type="GO" id="GO:0008240">
    <property type="term" value="F:tripeptidyl-peptidase activity"/>
    <property type="evidence" value="ECO:0007669"/>
    <property type="project" value="UniProtKB-EC"/>
</dbReference>
<dbReference type="SMART" id="SM00944">
    <property type="entry name" value="Pro-kuma_activ"/>
    <property type="match status" value="1"/>
</dbReference>
<dbReference type="InParanoid" id="A0A166BVR9"/>
<feature type="binding site" evidence="15">
    <location>
        <position position="566"/>
    </location>
    <ligand>
        <name>Ca(2+)</name>
        <dbReference type="ChEBI" id="CHEBI:29108"/>
    </ligand>
</feature>
<comment type="catalytic activity">
    <reaction evidence="1">
        <text>Release of an N-terminal tripeptide from a polypeptide.</text>
        <dbReference type="EC" id="3.4.14.10"/>
    </reaction>
</comment>
<dbReference type="Pfam" id="PF09286">
    <property type="entry name" value="Pro-kuma_activ"/>
    <property type="match status" value="1"/>
</dbReference>
<dbReference type="GO" id="GO:0004252">
    <property type="term" value="F:serine-type endopeptidase activity"/>
    <property type="evidence" value="ECO:0007669"/>
    <property type="project" value="UniProtKB-UniRule"/>
</dbReference>
<feature type="binding site" evidence="15">
    <location>
        <position position="584"/>
    </location>
    <ligand>
        <name>Ca(2+)</name>
        <dbReference type="ChEBI" id="CHEBI:29108"/>
    </ligand>
</feature>
<feature type="active site" description="Charge relay system" evidence="15">
    <location>
        <position position="523"/>
    </location>
</feature>
<evidence type="ECO:0000313" key="17">
    <source>
        <dbReference type="EMBL" id="KZW04450.1"/>
    </source>
</evidence>
<evidence type="ECO:0000256" key="14">
    <source>
        <dbReference type="ARBA" id="ARBA00023180"/>
    </source>
</evidence>
<dbReference type="AlphaFoldDB" id="A0A166BVR9"/>
<accession>A0A166BVR9</accession>
<reference evidence="17 18" key="1">
    <citation type="journal article" date="2016" name="Mol. Biol. Evol.">
        <title>Comparative Genomics of Early-Diverging Mushroom-Forming Fungi Provides Insights into the Origins of Lignocellulose Decay Capabilities.</title>
        <authorList>
            <person name="Nagy L.G."/>
            <person name="Riley R."/>
            <person name="Tritt A."/>
            <person name="Adam C."/>
            <person name="Daum C."/>
            <person name="Floudas D."/>
            <person name="Sun H."/>
            <person name="Yadav J.S."/>
            <person name="Pangilinan J."/>
            <person name="Larsson K.H."/>
            <person name="Matsuura K."/>
            <person name="Barry K."/>
            <person name="Labutti K."/>
            <person name="Kuo R."/>
            <person name="Ohm R.A."/>
            <person name="Bhattacharya S.S."/>
            <person name="Shirouzu T."/>
            <person name="Yoshinaga Y."/>
            <person name="Martin F.M."/>
            <person name="Grigoriev I.V."/>
            <person name="Hibbett D.S."/>
        </authorList>
    </citation>
    <scope>NUCLEOTIDE SEQUENCE [LARGE SCALE GENOMIC DNA]</scope>
    <source>
        <strain evidence="17 18">HHB12029</strain>
    </source>
</reference>
<dbReference type="CDD" id="cd11377">
    <property type="entry name" value="Pro-peptidase_S53"/>
    <property type="match status" value="1"/>
</dbReference>
<keyword evidence="11 15" id="KW-0106">Calcium</keyword>
<feature type="domain" description="Peptidase S53" evidence="16">
    <location>
        <begin position="228"/>
        <end position="606"/>
    </location>
</feature>
<dbReference type="SUPFAM" id="SSF54897">
    <property type="entry name" value="Protease propeptides/inhibitors"/>
    <property type="match status" value="1"/>
</dbReference>
<keyword evidence="6 15" id="KW-0645">Protease</keyword>
<comment type="cofactor">
    <cofactor evidence="15">
        <name>Ca(2+)</name>
        <dbReference type="ChEBI" id="CHEBI:29108"/>
    </cofactor>
    <text evidence="15">Binds 1 Ca(2+) ion per subunit.</text>
</comment>
<keyword evidence="12" id="KW-0843">Virulence</keyword>
<dbReference type="GO" id="GO:0005576">
    <property type="term" value="C:extracellular region"/>
    <property type="evidence" value="ECO:0007669"/>
    <property type="project" value="UniProtKB-SubCell"/>
</dbReference>
<keyword evidence="8" id="KW-0732">Signal</keyword>
<evidence type="ECO:0000256" key="3">
    <source>
        <dbReference type="ARBA" id="ARBA00004239"/>
    </source>
</evidence>
<keyword evidence="10 15" id="KW-0720">Serine protease</keyword>
<keyword evidence="5" id="KW-0964">Secreted</keyword>
<evidence type="ECO:0000256" key="5">
    <source>
        <dbReference type="ARBA" id="ARBA00022525"/>
    </source>
</evidence>
<dbReference type="SUPFAM" id="SSF52743">
    <property type="entry name" value="Subtilisin-like"/>
    <property type="match status" value="1"/>
</dbReference>
<evidence type="ECO:0000256" key="7">
    <source>
        <dbReference type="ARBA" id="ARBA00022723"/>
    </source>
</evidence>
<dbReference type="Gene3D" id="3.40.50.200">
    <property type="entry name" value="Peptidase S8/S53 domain"/>
    <property type="match status" value="1"/>
</dbReference>
<evidence type="ECO:0000256" key="4">
    <source>
        <dbReference type="ARBA" id="ARBA00012462"/>
    </source>
</evidence>
<gene>
    <name evidence="17" type="ORF">EXIGLDRAFT_828318</name>
</gene>
<protein>
    <recommendedName>
        <fullName evidence="4">tripeptidyl-peptidase II</fullName>
        <ecNumber evidence="4">3.4.14.10</ecNumber>
    </recommendedName>
</protein>
<dbReference type="InterPro" id="IPR015366">
    <property type="entry name" value="S53_propep"/>
</dbReference>
<dbReference type="PANTHER" id="PTHR14218:SF15">
    <property type="entry name" value="TRIPEPTIDYL-PEPTIDASE 1"/>
    <property type="match status" value="1"/>
</dbReference>
<feature type="active site" description="Charge relay system" evidence="15">
    <location>
        <position position="305"/>
    </location>
</feature>
<evidence type="ECO:0000256" key="11">
    <source>
        <dbReference type="ARBA" id="ARBA00022837"/>
    </source>
</evidence>
<dbReference type="STRING" id="1314781.A0A166BVR9"/>
<dbReference type="GO" id="GO:0006508">
    <property type="term" value="P:proteolysis"/>
    <property type="evidence" value="ECO:0007669"/>
    <property type="project" value="UniProtKB-KW"/>
</dbReference>
<dbReference type="InterPro" id="IPR050819">
    <property type="entry name" value="Tripeptidyl-peptidase_I"/>
</dbReference>
<evidence type="ECO:0000256" key="15">
    <source>
        <dbReference type="PROSITE-ProRule" id="PRU01032"/>
    </source>
</evidence>
<dbReference type="EMBL" id="KV425882">
    <property type="protein sequence ID" value="KZW04450.1"/>
    <property type="molecule type" value="Genomic_DNA"/>
</dbReference>
<dbReference type="Proteomes" id="UP000077266">
    <property type="component" value="Unassembled WGS sequence"/>
</dbReference>